<gene>
    <name evidence="5" type="ORF">FGG08_007690</name>
</gene>
<dbReference type="Proteomes" id="UP000698800">
    <property type="component" value="Unassembled WGS sequence"/>
</dbReference>
<dbReference type="SUPFAM" id="SSF53187">
    <property type="entry name" value="Zn-dependent exopeptidases"/>
    <property type="match status" value="1"/>
</dbReference>
<organism evidence="5 6">
    <name type="scientific">Glutinoglossum americanum</name>
    <dbReference type="NCBI Taxonomy" id="1670608"/>
    <lineage>
        <taxon>Eukaryota</taxon>
        <taxon>Fungi</taxon>
        <taxon>Dikarya</taxon>
        <taxon>Ascomycota</taxon>
        <taxon>Pezizomycotina</taxon>
        <taxon>Geoglossomycetes</taxon>
        <taxon>Geoglossales</taxon>
        <taxon>Geoglossaceae</taxon>
        <taxon>Glutinoglossum</taxon>
    </lineage>
</organism>
<evidence type="ECO:0000313" key="6">
    <source>
        <dbReference type="Proteomes" id="UP000698800"/>
    </source>
</evidence>
<comment type="caution">
    <text evidence="5">The sequence shown here is derived from an EMBL/GenBank/DDBJ whole genome shotgun (WGS) entry which is preliminary data.</text>
</comment>
<dbReference type="EMBL" id="JAGHQL010000509">
    <property type="protein sequence ID" value="KAH0533530.1"/>
    <property type="molecule type" value="Genomic_DNA"/>
</dbReference>
<dbReference type="GO" id="GO:0016787">
    <property type="term" value="F:hydrolase activity"/>
    <property type="evidence" value="ECO:0007669"/>
    <property type="project" value="UniProtKB-KW"/>
</dbReference>
<keyword evidence="6" id="KW-1185">Reference proteome</keyword>
<dbReference type="InterPro" id="IPR011650">
    <property type="entry name" value="Peptidase_M20_dimer"/>
</dbReference>
<feature type="compositionally biased region" description="Polar residues" evidence="3">
    <location>
        <begin position="222"/>
        <end position="235"/>
    </location>
</feature>
<name>A0A9P8KW54_9PEZI</name>
<evidence type="ECO:0000256" key="2">
    <source>
        <dbReference type="ARBA" id="ARBA00022801"/>
    </source>
</evidence>
<dbReference type="SUPFAM" id="SSF53850">
    <property type="entry name" value="Periplasmic binding protein-like II"/>
    <property type="match status" value="1"/>
</dbReference>
<feature type="region of interest" description="Disordered" evidence="3">
    <location>
        <begin position="222"/>
        <end position="244"/>
    </location>
</feature>
<dbReference type="PANTHER" id="PTHR43808:SF32">
    <property type="entry name" value="ARGE_DAPE-RELATED DEACYLASE"/>
    <property type="match status" value="1"/>
</dbReference>
<feature type="domain" description="Peptidase M20 dimerisation" evidence="4">
    <location>
        <begin position="18"/>
        <end position="145"/>
    </location>
</feature>
<evidence type="ECO:0000256" key="1">
    <source>
        <dbReference type="ARBA" id="ARBA00022723"/>
    </source>
</evidence>
<dbReference type="PANTHER" id="PTHR43808">
    <property type="entry name" value="ACETYLORNITHINE DEACETYLASE"/>
    <property type="match status" value="1"/>
</dbReference>
<protein>
    <recommendedName>
        <fullName evidence="4">Peptidase M20 dimerisation domain-containing protein</fullName>
    </recommendedName>
</protein>
<dbReference type="SUPFAM" id="SSF55031">
    <property type="entry name" value="Bacterial exopeptidase dimerisation domain"/>
    <property type="match status" value="1"/>
</dbReference>
<dbReference type="Pfam" id="PF07687">
    <property type="entry name" value="M20_dimer"/>
    <property type="match status" value="1"/>
</dbReference>
<evidence type="ECO:0000259" key="4">
    <source>
        <dbReference type="Pfam" id="PF07687"/>
    </source>
</evidence>
<sequence length="355" mass="37538">GDCMINAEPGSLHTIRFAEKGTLRITFIVRTAGAHGAYVHRTESASRLAAALIARLAVVETMTPNLPPDLAAHMARADVRSALDAAMGQGAADIATRPTLNIGVVQAGLKVNMIPDHCRVEADIRLPMGLTAEQVLTVVAGILKDFPQIEMSVQEAASNPAAYCAHNHRMVGLLAGNAEAVTGTRPIAVPSLGATDCKFWRYRNVPAYVYGPAPGRMAMTNESVPVSEPTPSRPGTSWAAKADDRTTQPKNIGDVDMFGFFGVSRACIFATVLGGLVGSAAAADLKVALSTNLNTLDPATATFGEEYVYSGLVFSALMGTDPEGKVYPDLAVSSQASADLKSWDFKLRPSVRFQH</sequence>
<evidence type="ECO:0000313" key="5">
    <source>
        <dbReference type="EMBL" id="KAH0533530.1"/>
    </source>
</evidence>
<keyword evidence="1" id="KW-0479">Metal-binding</keyword>
<proteinExistence type="predicted"/>
<dbReference type="Gene3D" id="3.40.190.10">
    <property type="entry name" value="Periplasmic binding protein-like II"/>
    <property type="match status" value="1"/>
</dbReference>
<accession>A0A9P8KW54</accession>
<feature type="non-terminal residue" evidence="5">
    <location>
        <position position="1"/>
    </location>
</feature>
<feature type="non-terminal residue" evidence="5">
    <location>
        <position position="355"/>
    </location>
</feature>
<reference evidence="5" key="1">
    <citation type="submission" date="2021-03" db="EMBL/GenBank/DDBJ databases">
        <title>Comparative genomics and phylogenomic investigation of the class Geoglossomycetes provide insights into ecological specialization and systematics.</title>
        <authorList>
            <person name="Melie T."/>
            <person name="Pirro S."/>
            <person name="Miller A.N."/>
            <person name="Quandt A."/>
        </authorList>
    </citation>
    <scope>NUCLEOTIDE SEQUENCE</scope>
    <source>
        <strain evidence="5">GBOQ0MN5Z8</strain>
    </source>
</reference>
<dbReference type="AlphaFoldDB" id="A0A9P8KW54"/>
<dbReference type="OrthoDB" id="10059875at2759"/>
<dbReference type="Gene3D" id="3.30.70.360">
    <property type="match status" value="1"/>
</dbReference>
<dbReference type="Gene3D" id="3.40.630.10">
    <property type="entry name" value="Zn peptidases"/>
    <property type="match status" value="1"/>
</dbReference>
<evidence type="ECO:0000256" key="3">
    <source>
        <dbReference type="SAM" id="MobiDB-lite"/>
    </source>
</evidence>
<dbReference type="InterPro" id="IPR036264">
    <property type="entry name" value="Bact_exopeptidase_dim_dom"/>
</dbReference>
<keyword evidence="2" id="KW-0378">Hydrolase</keyword>
<dbReference type="InterPro" id="IPR050072">
    <property type="entry name" value="Peptidase_M20A"/>
</dbReference>